<evidence type="ECO:0000259" key="1">
    <source>
        <dbReference type="Pfam" id="PF12680"/>
    </source>
</evidence>
<dbReference type="Proteomes" id="UP001160142">
    <property type="component" value="Unassembled WGS sequence"/>
</dbReference>
<dbReference type="SUPFAM" id="SSF54427">
    <property type="entry name" value="NTF2-like"/>
    <property type="match status" value="1"/>
</dbReference>
<organism evidence="2 3">
    <name type="scientific">Antiquaquibacter oligotrophicus</name>
    <dbReference type="NCBI Taxonomy" id="2880260"/>
    <lineage>
        <taxon>Bacteria</taxon>
        <taxon>Bacillati</taxon>
        <taxon>Actinomycetota</taxon>
        <taxon>Actinomycetes</taxon>
        <taxon>Micrococcales</taxon>
        <taxon>Microbacteriaceae</taxon>
        <taxon>Antiquaquibacter</taxon>
    </lineage>
</organism>
<dbReference type="RefSeq" id="WP_322134697.1">
    <property type="nucleotide sequence ID" value="NZ_CP085036.1"/>
</dbReference>
<dbReference type="InterPro" id="IPR032710">
    <property type="entry name" value="NTF2-like_dom_sf"/>
</dbReference>
<dbReference type="EMBL" id="JARXVQ010000001">
    <property type="protein sequence ID" value="MDH6182419.1"/>
    <property type="molecule type" value="Genomic_DNA"/>
</dbReference>
<sequence>MSSITLPKPIEDFVNATNAHDLDGVVATFADQASVGDDGHTHTSPDAIRAWVDHDIITPKVVLTPQSYENGRLVAGSEADLPGGPWVFAFDFVTTDDRISDLKISLA</sequence>
<gene>
    <name evidence="2" type="ORF">M2152_002601</name>
</gene>
<proteinExistence type="predicted"/>
<accession>A0ABT6KRD9</accession>
<feature type="domain" description="SnoaL-like" evidence="1">
    <location>
        <begin position="10"/>
        <end position="76"/>
    </location>
</feature>
<evidence type="ECO:0000313" key="2">
    <source>
        <dbReference type="EMBL" id="MDH6182419.1"/>
    </source>
</evidence>
<evidence type="ECO:0000313" key="3">
    <source>
        <dbReference type="Proteomes" id="UP001160142"/>
    </source>
</evidence>
<comment type="caution">
    <text evidence="2">The sequence shown here is derived from an EMBL/GenBank/DDBJ whole genome shotgun (WGS) entry which is preliminary data.</text>
</comment>
<dbReference type="Pfam" id="PF12680">
    <property type="entry name" value="SnoaL_2"/>
    <property type="match status" value="1"/>
</dbReference>
<keyword evidence="3" id="KW-1185">Reference proteome</keyword>
<name>A0ABT6KRD9_9MICO</name>
<dbReference type="Gene3D" id="3.10.450.50">
    <property type="match status" value="1"/>
</dbReference>
<protein>
    <recommendedName>
        <fullName evidence="1">SnoaL-like domain-containing protein</fullName>
    </recommendedName>
</protein>
<dbReference type="InterPro" id="IPR037401">
    <property type="entry name" value="SnoaL-like"/>
</dbReference>
<reference evidence="2 3" key="1">
    <citation type="submission" date="2023-04" db="EMBL/GenBank/DDBJ databases">
        <title>Genome Encyclopedia of Bacteria and Archaea VI: Functional Genomics of Type Strains.</title>
        <authorList>
            <person name="Whitman W."/>
        </authorList>
    </citation>
    <scope>NUCLEOTIDE SEQUENCE [LARGE SCALE GENOMIC DNA]</scope>
    <source>
        <strain evidence="2 3">SG_E_30_P1</strain>
    </source>
</reference>